<organism evidence="1">
    <name type="scientific">Anguilla anguilla</name>
    <name type="common">European freshwater eel</name>
    <name type="synonym">Muraena anguilla</name>
    <dbReference type="NCBI Taxonomy" id="7936"/>
    <lineage>
        <taxon>Eukaryota</taxon>
        <taxon>Metazoa</taxon>
        <taxon>Chordata</taxon>
        <taxon>Craniata</taxon>
        <taxon>Vertebrata</taxon>
        <taxon>Euteleostomi</taxon>
        <taxon>Actinopterygii</taxon>
        <taxon>Neopterygii</taxon>
        <taxon>Teleostei</taxon>
        <taxon>Anguilliformes</taxon>
        <taxon>Anguillidae</taxon>
        <taxon>Anguilla</taxon>
    </lineage>
</organism>
<proteinExistence type="predicted"/>
<evidence type="ECO:0000313" key="1">
    <source>
        <dbReference type="EMBL" id="JAH16541.1"/>
    </source>
</evidence>
<dbReference type="AlphaFoldDB" id="A0A0E9QI32"/>
<sequence>MFHVPLSSGTDYISFAF</sequence>
<accession>A0A0E9QI32</accession>
<reference evidence="1" key="2">
    <citation type="journal article" date="2015" name="Fish Shellfish Immunol.">
        <title>Early steps in the European eel (Anguilla anguilla)-Vibrio vulnificus interaction in the gills: Role of the RtxA13 toxin.</title>
        <authorList>
            <person name="Callol A."/>
            <person name="Pajuelo D."/>
            <person name="Ebbesson L."/>
            <person name="Teles M."/>
            <person name="MacKenzie S."/>
            <person name="Amaro C."/>
        </authorList>
    </citation>
    <scope>NUCLEOTIDE SEQUENCE</scope>
</reference>
<reference evidence="1" key="1">
    <citation type="submission" date="2014-11" db="EMBL/GenBank/DDBJ databases">
        <authorList>
            <person name="Amaro Gonzalez C."/>
        </authorList>
    </citation>
    <scope>NUCLEOTIDE SEQUENCE</scope>
</reference>
<name>A0A0E9QI32_ANGAN</name>
<protein>
    <submittedName>
        <fullName evidence="1">Uncharacterized protein</fullName>
    </submittedName>
</protein>
<dbReference type="EMBL" id="GBXM01092036">
    <property type="protein sequence ID" value="JAH16541.1"/>
    <property type="molecule type" value="Transcribed_RNA"/>
</dbReference>